<sequence length="82" mass="9213">MDDFQTAVHHGEVTGYAALFHRLLASYDDTRSRTQQVQSGMRLCGQNSGRTYCQTEITGKRMSMIEVFTEKELCGDYALVTG</sequence>
<reference evidence="1 2" key="1">
    <citation type="submission" date="2016-03" db="EMBL/GenBank/DDBJ databases">
        <title>Speciation and ecological success in dimly lit waters: horizontal gene transfer in a green sulfur bacteria bloom unveiled by metagenomic assembly.</title>
        <authorList>
            <person name="Llorens-Mares T."/>
            <person name="Liu Z."/>
            <person name="Allen L.Z."/>
            <person name="Rusch D.B."/>
            <person name="Craig M.T."/>
            <person name="Dupont C.L."/>
            <person name="Bryant D.A."/>
            <person name="Casamayor E.O."/>
        </authorList>
    </citation>
    <scope>NUCLEOTIDE SEQUENCE [LARGE SCALE GENOMIC DNA]</scope>
    <source>
        <strain evidence="1">CIII</strain>
    </source>
</reference>
<dbReference type="EMBL" id="LVWG01000033">
    <property type="protein sequence ID" value="KZK73892.1"/>
    <property type="molecule type" value="Genomic_DNA"/>
</dbReference>
<dbReference type="Proteomes" id="UP000076481">
    <property type="component" value="Unassembled WGS sequence"/>
</dbReference>
<evidence type="ECO:0000313" key="1">
    <source>
        <dbReference type="EMBL" id="KZK73892.1"/>
    </source>
</evidence>
<name>A0A165LDL9_PELLU</name>
<comment type="caution">
    <text evidence="1">The sequence shown here is derived from an EMBL/GenBank/DDBJ whole genome shotgun (WGS) entry which is preliminary data.</text>
</comment>
<gene>
    <name evidence="1" type="ORF">A3K90_03640</name>
</gene>
<dbReference type="AlphaFoldDB" id="A0A165LDL9"/>
<proteinExistence type="predicted"/>
<dbReference type="RefSeq" id="WP_303682094.1">
    <property type="nucleotide sequence ID" value="NZ_LVWG01000033.1"/>
</dbReference>
<evidence type="ECO:0000313" key="2">
    <source>
        <dbReference type="Proteomes" id="UP000076481"/>
    </source>
</evidence>
<organism evidence="1 2">
    <name type="scientific">Pelodictyon luteolum</name>
    <dbReference type="NCBI Taxonomy" id="1100"/>
    <lineage>
        <taxon>Bacteria</taxon>
        <taxon>Pseudomonadati</taxon>
        <taxon>Chlorobiota</taxon>
        <taxon>Chlorobiia</taxon>
        <taxon>Chlorobiales</taxon>
        <taxon>Chlorobiaceae</taxon>
        <taxon>Chlorobium/Pelodictyon group</taxon>
        <taxon>Pelodictyon</taxon>
    </lineage>
</organism>
<accession>A0A165LDL9</accession>
<protein>
    <submittedName>
        <fullName evidence="1">Uncharacterized protein</fullName>
    </submittedName>
</protein>